<dbReference type="EMBL" id="SZZH01000001">
    <property type="protein sequence ID" value="TKV60553.1"/>
    <property type="molecule type" value="Genomic_DNA"/>
</dbReference>
<comment type="caution">
    <text evidence="2">The sequence shown here is derived from an EMBL/GenBank/DDBJ whole genome shotgun (WGS) entry which is preliminary data.</text>
</comment>
<evidence type="ECO:0008006" key="4">
    <source>
        <dbReference type="Google" id="ProtNLM"/>
    </source>
</evidence>
<sequence length="528" mass="54633">MVGVFASLKWRLVTSRLRATSGGTRVGIIVGLGVLVVVLGFIVFGLVSLRLVPQVAQTFVVTLFVLQAVAWAIAPMVAFGVDETVDPAKFSLLPLRAPTLQRGLLVASLIGLLPACNLVVLFGAALAISDPWSVLPIALVAAILQLLLCVVLSRALSTSLSALMSSRRGRDLGLIVGVGIFALYMGFTWTLNRGDGAGLATGATALASALAWSPPGALARLPLLVAQGAWIEVGAAVLVAAAGLGLAWWWWSAALRRSLTTVPSVTSSSAPAGEHQSTAVGVGLLGTARVVAQRDRLLIWRDPMRRAAWLVLLVLAIGWPFIVIGHSGALYAVTLAALLVGAQAGNIYAIDGSALWLHMMIIADRTKARGEALGHALAAGVLGIVVVLVSLVALAAVYDDWALLPGAIGLCLSAVLGSLAVALYLSARLPYAVPQSRKSMFASSVAGQKGRTAVATLSLMVGGAVLALPAAGFVLAAHVVDPIWGWVGLVVGPVVAFAAVWFALGRTADLFLETEPEILDVVRAGDRV</sequence>
<organism evidence="2 3">
    <name type="scientific">Nakamurella flava</name>
    <dbReference type="NCBI Taxonomy" id="2576308"/>
    <lineage>
        <taxon>Bacteria</taxon>
        <taxon>Bacillati</taxon>
        <taxon>Actinomycetota</taxon>
        <taxon>Actinomycetes</taxon>
        <taxon>Nakamurellales</taxon>
        <taxon>Nakamurellaceae</taxon>
        <taxon>Nakamurella</taxon>
    </lineage>
</organism>
<dbReference type="AlphaFoldDB" id="A0A4U6QJF1"/>
<feature type="transmembrane region" description="Helical" evidence="1">
    <location>
        <begin position="330"/>
        <end position="351"/>
    </location>
</feature>
<feature type="transmembrane region" description="Helical" evidence="1">
    <location>
        <begin position="26"/>
        <end position="47"/>
    </location>
</feature>
<feature type="transmembrane region" description="Helical" evidence="1">
    <location>
        <begin position="452"/>
        <end position="477"/>
    </location>
</feature>
<feature type="transmembrane region" description="Helical" evidence="1">
    <location>
        <begin position="404"/>
        <end position="431"/>
    </location>
</feature>
<proteinExistence type="predicted"/>
<keyword evidence="1" id="KW-0472">Membrane</keyword>
<feature type="transmembrane region" description="Helical" evidence="1">
    <location>
        <begin position="372"/>
        <end position="398"/>
    </location>
</feature>
<feature type="transmembrane region" description="Helical" evidence="1">
    <location>
        <begin position="307"/>
        <end position="324"/>
    </location>
</feature>
<feature type="transmembrane region" description="Helical" evidence="1">
    <location>
        <begin position="229"/>
        <end position="251"/>
    </location>
</feature>
<dbReference type="RefSeq" id="WP_205849729.1">
    <property type="nucleotide sequence ID" value="NZ_SZZH01000001.1"/>
</dbReference>
<reference evidence="2 3" key="1">
    <citation type="submission" date="2019-05" db="EMBL/GenBank/DDBJ databases">
        <title>Nakamurella sp. N5BH11, whole genome shotgun sequence.</title>
        <authorList>
            <person name="Tuo L."/>
        </authorList>
    </citation>
    <scope>NUCLEOTIDE SEQUENCE [LARGE SCALE GENOMIC DNA]</scope>
    <source>
        <strain evidence="2 3">N5BH11</strain>
    </source>
</reference>
<protein>
    <recommendedName>
        <fullName evidence="4">Transporter</fullName>
    </recommendedName>
</protein>
<accession>A0A4U6QJF1</accession>
<keyword evidence="1" id="KW-1133">Transmembrane helix</keyword>
<dbReference type="Proteomes" id="UP000306985">
    <property type="component" value="Unassembled WGS sequence"/>
</dbReference>
<evidence type="ECO:0000313" key="2">
    <source>
        <dbReference type="EMBL" id="TKV60553.1"/>
    </source>
</evidence>
<feature type="transmembrane region" description="Helical" evidence="1">
    <location>
        <begin position="134"/>
        <end position="152"/>
    </location>
</feature>
<feature type="transmembrane region" description="Helical" evidence="1">
    <location>
        <begin position="172"/>
        <end position="191"/>
    </location>
</feature>
<keyword evidence="3" id="KW-1185">Reference proteome</keyword>
<evidence type="ECO:0000313" key="3">
    <source>
        <dbReference type="Proteomes" id="UP000306985"/>
    </source>
</evidence>
<keyword evidence="1" id="KW-0812">Transmembrane</keyword>
<feature type="transmembrane region" description="Helical" evidence="1">
    <location>
        <begin position="103"/>
        <end position="128"/>
    </location>
</feature>
<evidence type="ECO:0000256" key="1">
    <source>
        <dbReference type="SAM" id="Phobius"/>
    </source>
</evidence>
<name>A0A4U6QJF1_9ACTN</name>
<feature type="transmembrane region" description="Helical" evidence="1">
    <location>
        <begin position="59"/>
        <end position="82"/>
    </location>
</feature>
<gene>
    <name evidence="2" type="ORF">FDO65_02265</name>
</gene>
<feature type="transmembrane region" description="Helical" evidence="1">
    <location>
        <begin position="483"/>
        <end position="504"/>
    </location>
</feature>